<dbReference type="RefSeq" id="XP_009220170.1">
    <property type="nucleotide sequence ID" value="XM_009221906.1"/>
</dbReference>
<evidence type="ECO:0000313" key="2">
    <source>
        <dbReference type="EMBL" id="EJT79026.1"/>
    </source>
</evidence>
<organism evidence="2">
    <name type="scientific">Gaeumannomyces tritici (strain R3-111a-1)</name>
    <name type="common">Wheat and barley take-all root rot fungus</name>
    <name type="synonym">Gaeumannomyces graminis var. tritici</name>
    <dbReference type="NCBI Taxonomy" id="644352"/>
    <lineage>
        <taxon>Eukaryota</taxon>
        <taxon>Fungi</taxon>
        <taxon>Dikarya</taxon>
        <taxon>Ascomycota</taxon>
        <taxon>Pezizomycotina</taxon>
        <taxon>Sordariomycetes</taxon>
        <taxon>Sordariomycetidae</taxon>
        <taxon>Magnaporthales</taxon>
        <taxon>Magnaporthaceae</taxon>
        <taxon>Gaeumannomyces</taxon>
    </lineage>
</organism>
<sequence length="170" mass="19392">MDEPPMKKLEELPGEDVAQPGAAQGTVDSKHSPCRVIIRTRVTNINGPPEDRAYNLGQIFCSHVLNRQLRVAPDGDDENCEQPVDAVHFLPLCDSPQPVHAWFMYDLNFDRRQRAPQDLAQIPHEVYLCSLIDGRWIFTRRRIWSDEARKRSASHQWGGPSKAKSHIAMK</sequence>
<dbReference type="EMBL" id="GL385396">
    <property type="protein sequence ID" value="EJT79026.1"/>
    <property type="molecule type" value="Genomic_DNA"/>
</dbReference>
<dbReference type="EnsemblFungi" id="EJT79025">
    <property type="protein sequence ID" value="EJT79025"/>
    <property type="gene ID" value="GGTG_04115"/>
</dbReference>
<reference evidence="4" key="1">
    <citation type="submission" date="2010-07" db="EMBL/GenBank/DDBJ databases">
        <title>The genome sequence of Gaeumannomyces graminis var. tritici strain R3-111a-1.</title>
        <authorList>
            <consortium name="The Broad Institute Genome Sequencing Platform"/>
            <person name="Ma L.-J."/>
            <person name="Dead R."/>
            <person name="Young S."/>
            <person name="Zeng Q."/>
            <person name="Koehrsen M."/>
            <person name="Alvarado L."/>
            <person name="Berlin A."/>
            <person name="Chapman S.B."/>
            <person name="Chen Z."/>
            <person name="Freedman E."/>
            <person name="Gellesch M."/>
            <person name="Goldberg J."/>
            <person name="Griggs A."/>
            <person name="Gujja S."/>
            <person name="Heilman E.R."/>
            <person name="Heiman D."/>
            <person name="Hepburn T."/>
            <person name="Howarth C."/>
            <person name="Jen D."/>
            <person name="Larson L."/>
            <person name="Mehta T."/>
            <person name="Neiman D."/>
            <person name="Pearson M."/>
            <person name="Roberts A."/>
            <person name="Saif S."/>
            <person name="Shea T."/>
            <person name="Shenoy N."/>
            <person name="Sisk P."/>
            <person name="Stolte C."/>
            <person name="Sykes S."/>
            <person name="Walk T."/>
            <person name="White J."/>
            <person name="Yandava C."/>
            <person name="Haas B."/>
            <person name="Nusbaum C."/>
            <person name="Birren B."/>
        </authorList>
    </citation>
    <scope>NUCLEOTIDE SEQUENCE [LARGE SCALE GENOMIC DNA]</scope>
    <source>
        <strain evidence="4">R3-111a-1</strain>
    </source>
</reference>
<dbReference type="AlphaFoldDB" id="J3NS70"/>
<evidence type="ECO:0000313" key="3">
    <source>
        <dbReference type="EnsemblFungi" id="EJT79025"/>
    </source>
</evidence>
<gene>
    <name evidence="3" type="primary">20344573</name>
    <name evidence="2" type="ORF">GGTG_04115</name>
</gene>
<reference evidence="2" key="3">
    <citation type="submission" date="2010-09" db="EMBL/GenBank/DDBJ databases">
        <title>Annotation of Gaeumannomyces graminis var. tritici R3-111a-1.</title>
        <authorList>
            <consortium name="The Broad Institute Genome Sequencing Platform"/>
            <person name="Ma L.-J."/>
            <person name="Dead R."/>
            <person name="Young S.K."/>
            <person name="Zeng Q."/>
            <person name="Gargeya S."/>
            <person name="Fitzgerald M."/>
            <person name="Haas B."/>
            <person name="Abouelleil A."/>
            <person name="Alvarado L."/>
            <person name="Arachchi H.M."/>
            <person name="Berlin A."/>
            <person name="Brown A."/>
            <person name="Chapman S.B."/>
            <person name="Chen Z."/>
            <person name="Dunbar C."/>
            <person name="Freedman E."/>
            <person name="Gearin G."/>
            <person name="Gellesch M."/>
            <person name="Goldberg J."/>
            <person name="Griggs A."/>
            <person name="Gujja S."/>
            <person name="Heiman D."/>
            <person name="Howarth C."/>
            <person name="Larson L."/>
            <person name="Lui A."/>
            <person name="MacDonald P.J.P."/>
            <person name="Mehta T."/>
            <person name="Montmayeur A."/>
            <person name="Murphy C."/>
            <person name="Neiman D."/>
            <person name="Pearson M."/>
            <person name="Priest M."/>
            <person name="Roberts A."/>
            <person name="Saif S."/>
            <person name="Shea T."/>
            <person name="Shenoy N."/>
            <person name="Sisk P."/>
            <person name="Stolte C."/>
            <person name="Sykes S."/>
            <person name="Yandava C."/>
            <person name="Wortman J."/>
            <person name="Nusbaum C."/>
            <person name="Birren B."/>
        </authorList>
    </citation>
    <scope>NUCLEOTIDE SEQUENCE</scope>
    <source>
        <strain evidence="2">R3-111a-1</strain>
    </source>
</reference>
<dbReference type="VEuPathDB" id="FungiDB:GGTG_04115"/>
<proteinExistence type="predicted"/>
<dbReference type="GeneID" id="20344573"/>
<dbReference type="HOGENOM" id="CLU_131039_0_0_1"/>
<reference evidence="3" key="5">
    <citation type="submission" date="2018-04" db="UniProtKB">
        <authorList>
            <consortium name="EnsemblFungi"/>
        </authorList>
    </citation>
    <scope>IDENTIFICATION</scope>
    <source>
        <strain evidence="3">R3-111a-1</strain>
    </source>
</reference>
<feature type="compositionally biased region" description="Basic and acidic residues" evidence="1">
    <location>
        <begin position="1"/>
        <end position="11"/>
    </location>
</feature>
<dbReference type="eggNOG" id="ENOG502TE6Z">
    <property type="taxonomic scope" value="Eukaryota"/>
</dbReference>
<feature type="region of interest" description="Disordered" evidence="1">
    <location>
        <begin position="1"/>
        <end position="30"/>
    </location>
</feature>
<dbReference type="EnsemblFungi" id="EJT79026">
    <property type="protein sequence ID" value="EJT79026"/>
    <property type="gene ID" value="GGTG_04115"/>
</dbReference>
<dbReference type="Proteomes" id="UP000006039">
    <property type="component" value="Unassembled WGS sequence"/>
</dbReference>
<accession>J3NS70</accession>
<protein>
    <submittedName>
        <fullName evidence="2 3">Uncharacterized protein</fullName>
    </submittedName>
</protein>
<dbReference type="EMBL" id="GL385396">
    <property type="protein sequence ID" value="EJT79025.1"/>
    <property type="molecule type" value="Genomic_DNA"/>
</dbReference>
<keyword evidence="4" id="KW-1185">Reference proteome</keyword>
<dbReference type="OrthoDB" id="4297596at2759"/>
<evidence type="ECO:0000313" key="4">
    <source>
        <dbReference type="Proteomes" id="UP000006039"/>
    </source>
</evidence>
<evidence type="ECO:0000256" key="1">
    <source>
        <dbReference type="SAM" id="MobiDB-lite"/>
    </source>
</evidence>
<dbReference type="RefSeq" id="XP_009220171.1">
    <property type="nucleotide sequence ID" value="XM_009221907.1"/>
</dbReference>
<reference evidence="2" key="2">
    <citation type="submission" date="2010-07" db="EMBL/GenBank/DDBJ databases">
        <authorList>
            <consortium name="The Broad Institute Genome Sequencing Platform"/>
            <consortium name="Broad Institute Genome Sequencing Center for Infectious Disease"/>
            <person name="Ma L.-J."/>
            <person name="Dead R."/>
            <person name="Young S."/>
            <person name="Zeng Q."/>
            <person name="Koehrsen M."/>
            <person name="Alvarado L."/>
            <person name="Berlin A."/>
            <person name="Chapman S.B."/>
            <person name="Chen Z."/>
            <person name="Freedman E."/>
            <person name="Gellesch M."/>
            <person name="Goldberg J."/>
            <person name="Griggs A."/>
            <person name="Gujja S."/>
            <person name="Heilman E.R."/>
            <person name="Heiman D."/>
            <person name="Hepburn T."/>
            <person name="Howarth C."/>
            <person name="Jen D."/>
            <person name="Larson L."/>
            <person name="Mehta T."/>
            <person name="Neiman D."/>
            <person name="Pearson M."/>
            <person name="Roberts A."/>
            <person name="Saif S."/>
            <person name="Shea T."/>
            <person name="Shenoy N."/>
            <person name="Sisk P."/>
            <person name="Stolte C."/>
            <person name="Sykes S."/>
            <person name="Walk T."/>
            <person name="White J."/>
            <person name="Yandava C."/>
            <person name="Haas B."/>
            <person name="Nusbaum C."/>
            <person name="Birren B."/>
        </authorList>
    </citation>
    <scope>NUCLEOTIDE SEQUENCE</scope>
    <source>
        <strain evidence="2">R3-111a-1</strain>
    </source>
</reference>
<name>J3NS70_GAET3</name>
<reference evidence="3" key="4">
    <citation type="journal article" date="2015" name="G3 (Bethesda)">
        <title>Genome sequences of three phytopathogenic species of the Magnaporthaceae family of fungi.</title>
        <authorList>
            <person name="Okagaki L.H."/>
            <person name="Nunes C.C."/>
            <person name="Sailsbery J."/>
            <person name="Clay B."/>
            <person name="Brown D."/>
            <person name="John T."/>
            <person name="Oh Y."/>
            <person name="Young N."/>
            <person name="Fitzgerald M."/>
            <person name="Haas B.J."/>
            <person name="Zeng Q."/>
            <person name="Young S."/>
            <person name="Adiconis X."/>
            <person name="Fan L."/>
            <person name="Levin J.Z."/>
            <person name="Mitchell T.K."/>
            <person name="Okubara P.A."/>
            <person name="Farman M.L."/>
            <person name="Kohn L.M."/>
            <person name="Birren B."/>
            <person name="Ma L.-J."/>
            <person name="Dean R.A."/>
        </authorList>
    </citation>
    <scope>NUCLEOTIDE SEQUENCE</scope>
    <source>
        <strain evidence="3">R3-111a-1</strain>
    </source>
</reference>